<reference evidence="9" key="3">
    <citation type="submission" date="2025-09" db="UniProtKB">
        <authorList>
            <consortium name="Ensembl"/>
        </authorList>
    </citation>
    <scope>IDENTIFICATION</scope>
</reference>
<sequence length="951" mass="101501">EQQSAMSLTNKQPASLVDYNQLCKNKSSDGFSDNYHCMEAPKECNKGEFEWQRTEGKLNEIGLSVGSAGQAKDGLVKNASFTDEEKLCFFEGKLDKELKITQKDKEVVTDHSESQLLSEKRMDENAKKIKPPGLESNQSGFSKQMGTEAVSLGTEKSKAVPSREQMTDKPAAEARDLLDQKVPNMSVSHNNPVGYMKTEEISVWNPNFNPESQAELVPKGMATAREQPGSNYCAIGVINDNYMEGGYSRTLTVEKPDVPLTTIQLVQDDFKINLGNSKNEDESLRGEMEDKVSSGNEANLSRAAQQRKAMRRAMSECSHLSVPSSLDFSDKYPEPFVGEVTSSAPLPSPTGSPSPTPMFRKPMSQIKRSMTVAEEQTPVYSFSTEQVPGSLPTLLVKEYPSPTEENTGSSSNLKTAEETDNAVVTEIGISGFYYTKLEQIPEINSKERSHLMGCFTQVTSVSQTCPRGGENALGVTPMALRRKLQLTLRYSSSSSYMLEETPSAGSSTKPEEVPAEVLKGNDITAPPKKELPPSPEKKTKPLTTPSAKPTTAKGRPLSATTPKRPTSLSTPVKKTASPVTATVPGSTPKRPASSTVRQSTPTAKDSKPKVKSPVKSPEKRTPVSKPAATTPTPKTSGSAGVKNSTSVSAAPRAAAAAGPTQKTTGTTTPKRPTSIKTELKPMETKKTPVKSPSAEAGRPKTAPVGAAKSNSTSAISNQGTQSTSSSLANRPRTTKPPVPKASAASPDSKKLAFVKTAPKMSVAPKQGRPASAPVPDLKNVKSKIGSTDNMKYQPGGGRVQIVSKKVNYSHVQSKCGSKDNIKHVPGGGNVQILNKKIDVSRVASKCGSKANIKHKPGGGEIKIENQKLNFKDKAQAKVGSLDNVGHAPGGGNIKTEGREEAGDGSQAPQNGDLMVPEAGTETQHNGIGETEPAGINQRVTQAFDTQIPETN</sequence>
<dbReference type="PROSITE" id="PS51491">
    <property type="entry name" value="TAU_MAP_2"/>
    <property type="match status" value="4"/>
</dbReference>
<dbReference type="STRING" id="7897.ENSLACP00000011886"/>
<feature type="compositionally biased region" description="Basic and acidic residues" evidence="8">
    <location>
        <begin position="278"/>
        <end position="292"/>
    </location>
</feature>
<keyword evidence="5" id="KW-0677">Repeat</keyword>
<protein>
    <recommendedName>
        <fullName evidence="7">Microtubule-associated protein</fullName>
    </recommendedName>
</protein>
<keyword evidence="2 7" id="KW-0963">Cytoplasm</keyword>
<feature type="region of interest" description="Disordered" evidence="8">
    <location>
        <begin position="274"/>
        <end position="307"/>
    </location>
</feature>
<feature type="compositionally biased region" description="Low complexity" evidence="8">
    <location>
        <begin position="649"/>
        <end position="672"/>
    </location>
</feature>
<dbReference type="PANTHER" id="PTHR11501">
    <property type="entry name" value="MICROTUBULE-ASSOCIATED PROTEIN"/>
    <property type="match status" value="1"/>
</dbReference>
<dbReference type="PROSITE" id="PS00229">
    <property type="entry name" value="TAU_MAP_1"/>
    <property type="match status" value="2"/>
</dbReference>
<dbReference type="GO" id="GO:0043005">
    <property type="term" value="C:neuron projection"/>
    <property type="evidence" value="ECO:0007669"/>
    <property type="project" value="TreeGrafter"/>
</dbReference>
<feature type="compositionally biased region" description="Basic and acidic residues" evidence="8">
    <location>
        <begin position="677"/>
        <end position="686"/>
    </location>
</feature>
<dbReference type="InParanoid" id="H3AQG5"/>
<feature type="compositionally biased region" description="Pro residues" evidence="8">
    <location>
        <begin position="346"/>
        <end position="356"/>
    </location>
</feature>
<dbReference type="GO" id="GO:0005874">
    <property type="term" value="C:microtubule"/>
    <property type="evidence" value="ECO:0007669"/>
    <property type="project" value="UniProtKB-KW"/>
</dbReference>
<dbReference type="EMBL" id="AFYH01138766">
    <property type="status" value="NOT_ANNOTATED_CDS"/>
    <property type="molecule type" value="Genomic_DNA"/>
</dbReference>
<evidence type="ECO:0000256" key="7">
    <source>
        <dbReference type="RuleBase" id="RU000686"/>
    </source>
</evidence>
<dbReference type="Proteomes" id="UP000008672">
    <property type="component" value="Unassembled WGS sequence"/>
</dbReference>
<proteinExistence type="predicted"/>
<feature type="compositionally biased region" description="Polar residues" evidence="8">
    <location>
        <begin position="937"/>
        <end position="951"/>
    </location>
</feature>
<feature type="compositionally biased region" description="Polar residues" evidence="8">
    <location>
        <begin position="708"/>
        <end position="728"/>
    </location>
</feature>
<dbReference type="eggNOG" id="KOG2418">
    <property type="taxonomic scope" value="Eukaryota"/>
</dbReference>
<evidence type="ECO:0000256" key="6">
    <source>
        <dbReference type="ARBA" id="ARBA00023212"/>
    </source>
</evidence>
<dbReference type="Ensembl" id="ENSLACT00000011977.1">
    <property type="protein sequence ID" value="ENSLACP00000011886.1"/>
    <property type="gene ID" value="ENSLACG00000010462.1"/>
</dbReference>
<dbReference type="EMBL" id="AFYH01138769">
    <property type="status" value="NOT_ANNOTATED_CDS"/>
    <property type="molecule type" value="Genomic_DNA"/>
</dbReference>
<dbReference type="EMBL" id="AFYH01138767">
    <property type="status" value="NOT_ANNOTATED_CDS"/>
    <property type="molecule type" value="Genomic_DNA"/>
</dbReference>
<dbReference type="AlphaFoldDB" id="H3AQG5"/>
<dbReference type="Bgee" id="ENSLACG00000010462">
    <property type="expression patterns" value="Expressed in muscle tissue and 6 other cell types or tissues"/>
</dbReference>
<reference evidence="9" key="2">
    <citation type="submission" date="2025-08" db="UniProtKB">
        <authorList>
            <consortium name="Ensembl"/>
        </authorList>
    </citation>
    <scope>IDENTIFICATION</scope>
</reference>
<feature type="compositionally biased region" description="Basic and acidic residues" evidence="8">
    <location>
        <begin position="527"/>
        <end position="539"/>
    </location>
</feature>
<dbReference type="EMBL" id="AFYH01138764">
    <property type="status" value="NOT_ANNOTATED_CDS"/>
    <property type="molecule type" value="Genomic_DNA"/>
</dbReference>
<dbReference type="EMBL" id="AFYH01138770">
    <property type="status" value="NOT_ANNOTATED_CDS"/>
    <property type="molecule type" value="Genomic_DNA"/>
</dbReference>
<feature type="region of interest" description="Disordered" evidence="8">
    <location>
        <begin position="494"/>
        <end position="796"/>
    </location>
</feature>
<evidence type="ECO:0000256" key="2">
    <source>
        <dbReference type="ARBA" id="ARBA00022490"/>
    </source>
</evidence>
<dbReference type="Pfam" id="PF00418">
    <property type="entry name" value="Tubulin-binding"/>
    <property type="match status" value="4"/>
</dbReference>
<dbReference type="PANTHER" id="PTHR11501:SF16">
    <property type="entry name" value="MICROTUBULE-ASSOCIATED PROTEIN 4"/>
    <property type="match status" value="1"/>
</dbReference>
<accession>H3AQG5</accession>
<feature type="compositionally biased region" description="Polar residues" evidence="8">
    <location>
        <begin position="558"/>
        <end position="585"/>
    </location>
</feature>
<organism evidence="9 10">
    <name type="scientific">Latimeria chalumnae</name>
    <name type="common">Coelacanth</name>
    <dbReference type="NCBI Taxonomy" id="7897"/>
    <lineage>
        <taxon>Eukaryota</taxon>
        <taxon>Metazoa</taxon>
        <taxon>Chordata</taxon>
        <taxon>Craniata</taxon>
        <taxon>Vertebrata</taxon>
        <taxon>Euteleostomi</taxon>
        <taxon>Coelacanthiformes</taxon>
        <taxon>Coelacanthidae</taxon>
        <taxon>Latimeria</taxon>
    </lineage>
</organism>
<keyword evidence="6 7" id="KW-0206">Cytoskeleton</keyword>
<dbReference type="InterPro" id="IPR027324">
    <property type="entry name" value="MAP2/MAP4/Tau"/>
</dbReference>
<evidence type="ECO:0000313" key="10">
    <source>
        <dbReference type="Proteomes" id="UP000008672"/>
    </source>
</evidence>
<keyword evidence="3" id="KW-0597">Phosphoprotein</keyword>
<feature type="region of interest" description="Disordered" evidence="8">
    <location>
        <begin position="880"/>
        <end position="951"/>
    </location>
</feature>
<feature type="region of interest" description="Disordered" evidence="8">
    <location>
        <begin position="339"/>
        <end position="359"/>
    </location>
</feature>
<name>H3AQG5_LATCH</name>
<reference evidence="10" key="1">
    <citation type="submission" date="2011-08" db="EMBL/GenBank/DDBJ databases">
        <title>The draft genome of Latimeria chalumnae.</title>
        <authorList>
            <person name="Di Palma F."/>
            <person name="Alfoldi J."/>
            <person name="Johnson J."/>
            <person name="Berlin A."/>
            <person name="Gnerre S."/>
            <person name="Jaffe D."/>
            <person name="MacCallum I."/>
            <person name="Young S."/>
            <person name="Walker B.J."/>
            <person name="Lander E."/>
            <person name="Lindblad-Toh K."/>
        </authorList>
    </citation>
    <scope>NUCLEOTIDE SEQUENCE [LARGE SCALE GENOMIC DNA]</scope>
    <source>
        <strain evidence="10">Wild caught</strain>
    </source>
</reference>
<evidence type="ECO:0000256" key="5">
    <source>
        <dbReference type="ARBA" id="ARBA00022737"/>
    </source>
</evidence>
<keyword evidence="4 7" id="KW-0493">Microtubule</keyword>
<evidence type="ECO:0000313" key="9">
    <source>
        <dbReference type="Ensembl" id="ENSLACP00000011886.1"/>
    </source>
</evidence>
<keyword evidence="10" id="KW-1185">Reference proteome</keyword>
<feature type="compositionally biased region" description="Polar residues" evidence="8">
    <location>
        <begin position="135"/>
        <end position="145"/>
    </location>
</feature>
<feature type="compositionally biased region" description="Low complexity" evidence="8">
    <location>
        <begin position="624"/>
        <end position="640"/>
    </location>
</feature>
<dbReference type="InterPro" id="IPR001084">
    <property type="entry name" value="MAP_tubulin-bd_rpt"/>
</dbReference>
<feature type="compositionally biased region" description="Polar residues" evidence="8">
    <location>
        <begin position="592"/>
        <end position="603"/>
    </location>
</feature>
<comment type="subcellular location">
    <subcellularLocation>
        <location evidence="1 7">Cytoplasm</location>
        <location evidence="1 7">Cytoskeleton</location>
    </subcellularLocation>
</comment>
<evidence type="ECO:0000256" key="3">
    <source>
        <dbReference type="ARBA" id="ARBA00022553"/>
    </source>
</evidence>
<dbReference type="GO" id="GO:0000226">
    <property type="term" value="P:microtubule cytoskeleton organization"/>
    <property type="evidence" value="ECO:0007669"/>
    <property type="project" value="TreeGrafter"/>
</dbReference>
<evidence type="ECO:0000256" key="1">
    <source>
        <dbReference type="ARBA" id="ARBA00004245"/>
    </source>
</evidence>
<feature type="region of interest" description="Disordered" evidence="8">
    <location>
        <begin position="111"/>
        <end position="169"/>
    </location>
</feature>
<dbReference type="GeneTree" id="ENSGT00940000159742"/>
<feature type="compositionally biased region" description="Basic and acidic residues" evidence="8">
    <location>
        <begin position="111"/>
        <end position="127"/>
    </location>
</feature>
<dbReference type="GO" id="GO:0008017">
    <property type="term" value="F:microtubule binding"/>
    <property type="evidence" value="ECO:0007669"/>
    <property type="project" value="InterPro"/>
</dbReference>
<dbReference type="EMBL" id="AFYH01138765">
    <property type="status" value="NOT_ANNOTATED_CDS"/>
    <property type="molecule type" value="Genomic_DNA"/>
</dbReference>
<dbReference type="HOGENOM" id="CLU_343102_0_0_1"/>
<dbReference type="EMBL" id="AFYH01138771">
    <property type="status" value="NOT_ANNOTATED_CDS"/>
    <property type="molecule type" value="Genomic_DNA"/>
</dbReference>
<evidence type="ECO:0000256" key="8">
    <source>
        <dbReference type="SAM" id="MobiDB-lite"/>
    </source>
</evidence>
<evidence type="ECO:0000256" key="4">
    <source>
        <dbReference type="ARBA" id="ARBA00022701"/>
    </source>
</evidence>
<dbReference type="OMA" id="TRENITY"/>
<dbReference type="EMBL" id="AFYH01138768">
    <property type="status" value="NOT_ANNOTATED_CDS"/>
    <property type="molecule type" value="Genomic_DNA"/>
</dbReference>
<dbReference type="GO" id="GO:0031175">
    <property type="term" value="P:neuron projection development"/>
    <property type="evidence" value="ECO:0007669"/>
    <property type="project" value="TreeGrafter"/>
</dbReference>